<sequence length="462" mass="51695">MVEDVATQPIEGLFQLQQSYFATGKTRPLIEREMTLKKLQTLIDEHENDILLALKKDLNKSETEAYMTEIAIIKDEIKHLLKNFKKWAKPKKVKTALTHFGTKGVQVPEPYGTTLVIAPWNYPFQLAVSPMLGAIAAGNTVILKPSELTPNLSAVLVKIVNPHFDSGFLHVVEGGVEETQQLLEQKFDYIFFTGSVPVGKIVMEAASKHLTPVTLELGGKSPCIVHHDVDLSLAAKRVAFGKLTNVGQTCIAPDYLYVHKSIKDDFILELQKAIHRFYGVNPIQNETYGKIVNERHFNRVKSYLKDGKILFGGNVDQTLHKIEPTLISPDRLDSPVMQEEIFGPVLPILEYESIDEVIDFVNGRPKPLALYLFTKDAELQKRITTTISYGGGCINDTLMHIATPYLPFGGVGESGMGNYHGKNSFSTFSHYKSVLKQTNLFDFSFRYPNAKNGLKIIKKLMG</sequence>
<keyword evidence="6" id="KW-0175">Coiled coil</keyword>
<accession>A0ABU8HEX9</accession>
<reference evidence="8 9" key="1">
    <citation type="journal article" date="2018" name="J. Microbiol.">
        <title>Bacillus spongiae sp. nov., isolated from sponge of Jeju Island.</title>
        <authorList>
            <person name="Lee G.E."/>
            <person name="Im W.T."/>
            <person name="Park J.S."/>
        </authorList>
    </citation>
    <scope>NUCLEOTIDE SEQUENCE [LARGE SCALE GENOMIC DNA]</scope>
    <source>
        <strain evidence="8 9">135PIL107-10</strain>
    </source>
</reference>
<gene>
    <name evidence="8" type="ORF">WAK64_11980</name>
</gene>
<dbReference type="Gene3D" id="3.40.605.10">
    <property type="entry name" value="Aldehyde Dehydrogenase, Chain A, domain 1"/>
    <property type="match status" value="1"/>
</dbReference>
<evidence type="ECO:0000256" key="3">
    <source>
        <dbReference type="PIRNR" id="PIRNR036492"/>
    </source>
</evidence>
<dbReference type="PANTHER" id="PTHR43570:SF16">
    <property type="entry name" value="ALDEHYDE DEHYDROGENASE TYPE III, ISOFORM Q"/>
    <property type="match status" value="1"/>
</dbReference>
<evidence type="ECO:0000313" key="9">
    <source>
        <dbReference type="Proteomes" id="UP001312865"/>
    </source>
</evidence>
<dbReference type="InterPro" id="IPR016162">
    <property type="entry name" value="Ald_DH_N"/>
</dbReference>
<evidence type="ECO:0000256" key="2">
    <source>
        <dbReference type="ARBA" id="ARBA00023002"/>
    </source>
</evidence>
<proteinExistence type="inferred from homology"/>
<dbReference type="InterPro" id="IPR015590">
    <property type="entry name" value="Aldehyde_DH_dom"/>
</dbReference>
<evidence type="ECO:0000256" key="6">
    <source>
        <dbReference type="SAM" id="Coils"/>
    </source>
</evidence>
<dbReference type="InterPro" id="IPR016161">
    <property type="entry name" value="Ald_DH/histidinol_DH"/>
</dbReference>
<dbReference type="InterPro" id="IPR016163">
    <property type="entry name" value="Ald_DH_C"/>
</dbReference>
<feature type="coiled-coil region" evidence="6">
    <location>
        <begin position="29"/>
        <end position="56"/>
    </location>
</feature>
<dbReference type="InterPro" id="IPR012394">
    <property type="entry name" value="Aldehyde_DH_NAD(P)"/>
</dbReference>
<keyword evidence="9" id="KW-1185">Reference proteome</keyword>
<comment type="caution">
    <text evidence="8">The sequence shown here is derived from an EMBL/GenBank/DDBJ whole genome shotgun (WGS) entry which is preliminary data.</text>
</comment>
<protein>
    <recommendedName>
        <fullName evidence="3">Aldehyde dehydrogenase</fullName>
    </recommendedName>
</protein>
<organism evidence="8 9">
    <name type="scientific">Bacillus spongiae</name>
    <dbReference type="NCBI Taxonomy" id="2683610"/>
    <lineage>
        <taxon>Bacteria</taxon>
        <taxon>Bacillati</taxon>
        <taxon>Bacillota</taxon>
        <taxon>Bacilli</taxon>
        <taxon>Bacillales</taxon>
        <taxon>Bacillaceae</taxon>
        <taxon>Bacillus</taxon>
    </lineage>
</organism>
<evidence type="ECO:0000256" key="5">
    <source>
        <dbReference type="RuleBase" id="RU003345"/>
    </source>
</evidence>
<dbReference type="EMBL" id="JBBAXC010000009">
    <property type="protein sequence ID" value="MEI5907771.1"/>
    <property type="molecule type" value="Genomic_DNA"/>
</dbReference>
<dbReference type="SUPFAM" id="SSF53720">
    <property type="entry name" value="ALDH-like"/>
    <property type="match status" value="1"/>
</dbReference>
<feature type="active site" evidence="4">
    <location>
        <position position="216"/>
    </location>
</feature>
<evidence type="ECO:0000256" key="4">
    <source>
        <dbReference type="PROSITE-ProRule" id="PRU10007"/>
    </source>
</evidence>
<dbReference type="Pfam" id="PF00171">
    <property type="entry name" value="Aldedh"/>
    <property type="match status" value="1"/>
</dbReference>
<evidence type="ECO:0000259" key="7">
    <source>
        <dbReference type="Pfam" id="PF00171"/>
    </source>
</evidence>
<dbReference type="PIRSF" id="PIRSF036492">
    <property type="entry name" value="ALDH"/>
    <property type="match status" value="1"/>
</dbReference>
<dbReference type="PANTHER" id="PTHR43570">
    <property type="entry name" value="ALDEHYDE DEHYDROGENASE"/>
    <property type="match status" value="1"/>
</dbReference>
<comment type="similarity">
    <text evidence="1 3 5">Belongs to the aldehyde dehydrogenase family.</text>
</comment>
<dbReference type="Gene3D" id="3.40.309.10">
    <property type="entry name" value="Aldehyde Dehydrogenase, Chain A, domain 2"/>
    <property type="match status" value="1"/>
</dbReference>
<keyword evidence="2 3" id="KW-0560">Oxidoreductase</keyword>
<feature type="domain" description="Aldehyde dehydrogenase" evidence="7">
    <location>
        <begin position="20"/>
        <end position="434"/>
    </location>
</feature>
<evidence type="ECO:0000256" key="1">
    <source>
        <dbReference type="ARBA" id="ARBA00009986"/>
    </source>
</evidence>
<dbReference type="PROSITE" id="PS00687">
    <property type="entry name" value="ALDEHYDE_DEHYDR_GLU"/>
    <property type="match status" value="1"/>
</dbReference>
<name>A0ABU8HEX9_9BACI</name>
<evidence type="ECO:0000313" key="8">
    <source>
        <dbReference type="EMBL" id="MEI5907771.1"/>
    </source>
</evidence>
<dbReference type="Proteomes" id="UP001312865">
    <property type="component" value="Unassembled WGS sequence"/>
</dbReference>
<dbReference type="CDD" id="cd07136">
    <property type="entry name" value="ALDH_YwdH-P39616"/>
    <property type="match status" value="1"/>
</dbReference>
<dbReference type="InterPro" id="IPR029510">
    <property type="entry name" value="Ald_DH_CS_GLU"/>
</dbReference>